<feature type="chain" id="PRO_5035474664" description="Secreted protein" evidence="1">
    <location>
        <begin position="18"/>
        <end position="82"/>
    </location>
</feature>
<feature type="signal peptide" evidence="1">
    <location>
        <begin position="1"/>
        <end position="17"/>
    </location>
</feature>
<organism evidence="2 3">
    <name type="scientific">Plectosphaerella cucumerina</name>
    <dbReference type="NCBI Taxonomy" id="40658"/>
    <lineage>
        <taxon>Eukaryota</taxon>
        <taxon>Fungi</taxon>
        <taxon>Dikarya</taxon>
        <taxon>Ascomycota</taxon>
        <taxon>Pezizomycotina</taxon>
        <taxon>Sordariomycetes</taxon>
        <taxon>Hypocreomycetidae</taxon>
        <taxon>Glomerellales</taxon>
        <taxon>Plectosphaerellaceae</taxon>
        <taxon>Plectosphaerella</taxon>
    </lineage>
</organism>
<protein>
    <recommendedName>
        <fullName evidence="4">Secreted protein</fullName>
    </recommendedName>
</protein>
<evidence type="ECO:0000256" key="1">
    <source>
        <dbReference type="SAM" id="SignalP"/>
    </source>
</evidence>
<keyword evidence="1" id="KW-0732">Signal</keyword>
<dbReference type="Proteomes" id="UP000813385">
    <property type="component" value="Unassembled WGS sequence"/>
</dbReference>
<keyword evidence="3" id="KW-1185">Reference proteome</keyword>
<dbReference type="AlphaFoldDB" id="A0A8K0TUC0"/>
<sequence>MQRILMMTSLLWGLVKCLKRVKDRETELTESQVDIPPLKSKVCAPPGRDPPDVGPLNGRAIVGLGHQRQRQISFRPPGSKRR</sequence>
<proteinExistence type="predicted"/>
<gene>
    <name evidence="2" type="ORF">B0T11DRAFT_273153</name>
</gene>
<accession>A0A8K0TUC0</accession>
<dbReference type="OrthoDB" id="4849160at2759"/>
<comment type="caution">
    <text evidence="2">The sequence shown here is derived from an EMBL/GenBank/DDBJ whole genome shotgun (WGS) entry which is preliminary data.</text>
</comment>
<evidence type="ECO:0008006" key="4">
    <source>
        <dbReference type="Google" id="ProtNLM"/>
    </source>
</evidence>
<reference evidence="2" key="1">
    <citation type="journal article" date="2021" name="Nat. Commun.">
        <title>Genetic determinants of endophytism in the Arabidopsis root mycobiome.</title>
        <authorList>
            <person name="Mesny F."/>
            <person name="Miyauchi S."/>
            <person name="Thiergart T."/>
            <person name="Pickel B."/>
            <person name="Atanasova L."/>
            <person name="Karlsson M."/>
            <person name="Huettel B."/>
            <person name="Barry K.W."/>
            <person name="Haridas S."/>
            <person name="Chen C."/>
            <person name="Bauer D."/>
            <person name="Andreopoulos W."/>
            <person name="Pangilinan J."/>
            <person name="LaButti K."/>
            <person name="Riley R."/>
            <person name="Lipzen A."/>
            <person name="Clum A."/>
            <person name="Drula E."/>
            <person name="Henrissat B."/>
            <person name="Kohler A."/>
            <person name="Grigoriev I.V."/>
            <person name="Martin F.M."/>
            <person name="Hacquard S."/>
        </authorList>
    </citation>
    <scope>NUCLEOTIDE SEQUENCE</scope>
    <source>
        <strain evidence="2">MPI-CAGE-AT-0016</strain>
    </source>
</reference>
<evidence type="ECO:0000313" key="2">
    <source>
        <dbReference type="EMBL" id="KAH7376957.1"/>
    </source>
</evidence>
<evidence type="ECO:0000313" key="3">
    <source>
        <dbReference type="Proteomes" id="UP000813385"/>
    </source>
</evidence>
<name>A0A8K0TUC0_9PEZI</name>
<dbReference type="EMBL" id="JAGPXD010000001">
    <property type="protein sequence ID" value="KAH7376957.1"/>
    <property type="molecule type" value="Genomic_DNA"/>
</dbReference>